<feature type="compositionally biased region" description="Polar residues" evidence="1">
    <location>
        <begin position="29"/>
        <end position="41"/>
    </location>
</feature>
<reference evidence="2 3" key="1">
    <citation type="submission" date="2020-08" db="EMBL/GenBank/DDBJ databases">
        <title>Genomic Encyclopedia of Type Strains, Phase IV (KMG-V): Genome sequencing to study the core and pangenomes of soil and plant-associated prokaryotes.</title>
        <authorList>
            <person name="Whitman W."/>
        </authorList>
    </citation>
    <scope>NUCLEOTIDE SEQUENCE [LARGE SCALE GENOMIC DNA]</scope>
    <source>
        <strain evidence="2 3">X5P2</strain>
    </source>
</reference>
<proteinExistence type="predicted"/>
<dbReference type="EMBL" id="JACHEB010000010">
    <property type="protein sequence ID" value="MBB5330437.1"/>
    <property type="molecule type" value="Genomic_DNA"/>
</dbReference>
<evidence type="ECO:0000256" key="1">
    <source>
        <dbReference type="SAM" id="MobiDB-lite"/>
    </source>
</evidence>
<organism evidence="2 3">
    <name type="scientific">Tunturiibacter gelidiferens</name>
    <dbReference type="NCBI Taxonomy" id="3069689"/>
    <lineage>
        <taxon>Bacteria</taxon>
        <taxon>Pseudomonadati</taxon>
        <taxon>Acidobacteriota</taxon>
        <taxon>Terriglobia</taxon>
        <taxon>Terriglobales</taxon>
        <taxon>Acidobacteriaceae</taxon>
        <taxon>Tunturiibacter</taxon>
    </lineage>
</organism>
<feature type="region of interest" description="Disordered" evidence="1">
    <location>
        <begin position="1"/>
        <end position="47"/>
    </location>
</feature>
<name>A0A9X0QHB0_9BACT</name>
<feature type="compositionally biased region" description="Basic and acidic residues" evidence="1">
    <location>
        <begin position="1"/>
        <end position="15"/>
    </location>
</feature>
<sequence length="47" mass="5268">MSEHATGKRVEKRASTNDVTPPDPIYYPTGQQSTANSAPQRQRNRQP</sequence>
<evidence type="ECO:0000313" key="3">
    <source>
        <dbReference type="Proteomes" id="UP000535182"/>
    </source>
</evidence>
<evidence type="ECO:0000313" key="2">
    <source>
        <dbReference type="EMBL" id="MBB5330437.1"/>
    </source>
</evidence>
<keyword evidence="3" id="KW-1185">Reference proteome</keyword>
<protein>
    <submittedName>
        <fullName evidence="2">Uncharacterized protein</fullName>
    </submittedName>
</protein>
<accession>A0A9X0QHB0</accession>
<comment type="caution">
    <text evidence="2">The sequence shown here is derived from an EMBL/GenBank/DDBJ whole genome shotgun (WGS) entry which is preliminary data.</text>
</comment>
<dbReference type="Proteomes" id="UP000535182">
    <property type="component" value="Unassembled WGS sequence"/>
</dbReference>
<gene>
    <name evidence="2" type="ORF">HDF14_004072</name>
</gene>
<dbReference type="AlphaFoldDB" id="A0A9X0QHB0"/>